<organism evidence="13 14">
    <name type="scientific">Saxibacter everestensis</name>
    <dbReference type="NCBI Taxonomy" id="2909229"/>
    <lineage>
        <taxon>Bacteria</taxon>
        <taxon>Bacillati</taxon>
        <taxon>Actinomycetota</taxon>
        <taxon>Actinomycetes</taxon>
        <taxon>Micrococcales</taxon>
        <taxon>Brevibacteriaceae</taxon>
        <taxon>Saxibacter</taxon>
    </lineage>
</organism>
<dbReference type="RefSeq" id="WP_349637250.1">
    <property type="nucleotide sequence ID" value="NZ_CP090958.1"/>
</dbReference>
<keyword evidence="10" id="KW-1208">Phospholipid metabolism</keyword>
<sequence length="222" mass="24154">MKLINAGAREGQKEVVHDTALTWPNVITLLRFLGLPLFIWLIFGASDYIAAFIVIGVVAATDWIDGYIARRFDQVSRLGKMIDPIADRLLLVVVIVSLVAAGIAPWWILAAILVPDLVLTVCSAVFFRGSPELSVTVIGKIRTALLLVGTPLLLAGSAREFVNSPVFAIGMAITVLGCVGHLIACFQYLRAMVRVFQARPGAGVRRPEIPCRPENSRRPENP</sequence>
<name>A0ABY8QPY5_9MICO</name>
<keyword evidence="3" id="KW-0444">Lipid biosynthesis</keyword>
<keyword evidence="7" id="KW-0443">Lipid metabolism</keyword>
<evidence type="ECO:0000256" key="10">
    <source>
        <dbReference type="ARBA" id="ARBA00023264"/>
    </source>
</evidence>
<keyword evidence="9" id="KW-0594">Phospholipid biosynthesis</keyword>
<proteinExistence type="inferred from homology"/>
<feature type="transmembrane region" description="Helical" evidence="12">
    <location>
        <begin position="89"/>
        <end position="113"/>
    </location>
</feature>
<dbReference type="InterPro" id="IPR050324">
    <property type="entry name" value="CDP-alcohol_PTase-I"/>
</dbReference>
<dbReference type="InterPro" id="IPR048254">
    <property type="entry name" value="CDP_ALCOHOL_P_TRANSF_CS"/>
</dbReference>
<feature type="transmembrane region" description="Helical" evidence="12">
    <location>
        <begin position="49"/>
        <end position="68"/>
    </location>
</feature>
<dbReference type="GO" id="GO:0016740">
    <property type="term" value="F:transferase activity"/>
    <property type="evidence" value="ECO:0007669"/>
    <property type="project" value="UniProtKB-KW"/>
</dbReference>
<evidence type="ECO:0000256" key="12">
    <source>
        <dbReference type="SAM" id="Phobius"/>
    </source>
</evidence>
<keyword evidence="8 12" id="KW-0472">Membrane</keyword>
<comment type="similarity">
    <text evidence="2 11">Belongs to the CDP-alcohol phosphatidyltransferase class-I family.</text>
</comment>
<feature type="transmembrane region" description="Helical" evidence="12">
    <location>
        <begin position="21"/>
        <end position="43"/>
    </location>
</feature>
<evidence type="ECO:0000256" key="2">
    <source>
        <dbReference type="ARBA" id="ARBA00010441"/>
    </source>
</evidence>
<evidence type="ECO:0000256" key="1">
    <source>
        <dbReference type="ARBA" id="ARBA00004141"/>
    </source>
</evidence>
<evidence type="ECO:0000256" key="9">
    <source>
        <dbReference type="ARBA" id="ARBA00023209"/>
    </source>
</evidence>
<dbReference type="PROSITE" id="PS00379">
    <property type="entry name" value="CDP_ALCOHOL_P_TRANSF"/>
    <property type="match status" value="1"/>
</dbReference>
<evidence type="ECO:0000256" key="7">
    <source>
        <dbReference type="ARBA" id="ARBA00023098"/>
    </source>
</evidence>
<gene>
    <name evidence="13" type="ORF">LWF01_09945</name>
</gene>
<dbReference type="PIRSF" id="PIRSF000847">
    <property type="entry name" value="Phos_ph_gly_syn"/>
    <property type="match status" value="1"/>
</dbReference>
<dbReference type="Proteomes" id="UP001209083">
    <property type="component" value="Chromosome"/>
</dbReference>
<comment type="subcellular location">
    <subcellularLocation>
        <location evidence="1">Membrane</location>
        <topology evidence="1">Multi-pass membrane protein</topology>
    </subcellularLocation>
</comment>
<reference evidence="13 14" key="1">
    <citation type="submission" date="2023-05" db="EMBL/GenBank/DDBJ databases">
        <title>Lithophilousrod everest ZFBP1038 complete genpme.</title>
        <authorList>
            <person name="Tian M."/>
        </authorList>
    </citation>
    <scope>NUCLEOTIDE SEQUENCE [LARGE SCALE GENOMIC DNA]</scope>
    <source>
        <strain evidence="13 14">ZFBP1038</strain>
    </source>
</reference>
<dbReference type="InterPro" id="IPR043130">
    <property type="entry name" value="CDP-OH_PTrfase_TM_dom"/>
</dbReference>
<keyword evidence="5 12" id="KW-0812">Transmembrane</keyword>
<dbReference type="EMBL" id="CP090958">
    <property type="protein sequence ID" value="WGW10471.1"/>
    <property type="molecule type" value="Genomic_DNA"/>
</dbReference>
<keyword evidence="4 11" id="KW-0808">Transferase</keyword>
<protein>
    <submittedName>
        <fullName evidence="13">CDP-alcohol phosphatidyltransferase family protein</fullName>
        <ecNumber evidence="13">2.7.8.-</ecNumber>
    </submittedName>
</protein>
<dbReference type="PANTHER" id="PTHR14269:SF62">
    <property type="entry name" value="CDP-DIACYLGLYCEROL--GLYCEROL-3-PHOSPHATE 3-PHOSPHATIDYLTRANSFERASE 1, CHLOROPLASTIC"/>
    <property type="match status" value="1"/>
</dbReference>
<dbReference type="EC" id="2.7.8.-" evidence="13"/>
<dbReference type="InterPro" id="IPR004570">
    <property type="entry name" value="Phosphatidylglycerol_P_synth"/>
</dbReference>
<evidence type="ECO:0000256" key="5">
    <source>
        <dbReference type="ARBA" id="ARBA00022692"/>
    </source>
</evidence>
<dbReference type="Gene3D" id="1.20.120.1760">
    <property type="match status" value="1"/>
</dbReference>
<keyword evidence="6 12" id="KW-1133">Transmembrane helix</keyword>
<evidence type="ECO:0000256" key="3">
    <source>
        <dbReference type="ARBA" id="ARBA00022516"/>
    </source>
</evidence>
<dbReference type="Pfam" id="PF01066">
    <property type="entry name" value="CDP-OH_P_transf"/>
    <property type="match status" value="1"/>
</dbReference>
<evidence type="ECO:0000313" key="13">
    <source>
        <dbReference type="EMBL" id="WGW10471.1"/>
    </source>
</evidence>
<evidence type="ECO:0000256" key="6">
    <source>
        <dbReference type="ARBA" id="ARBA00022989"/>
    </source>
</evidence>
<keyword evidence="14" id="KW-1185">Reference proteome</keyword>
<evidence type="ECO:0000256" key="8">
    <source>
        <dbReference type="ARBA" id="ARBA00023136"/>
    </source>
</evidence>
<dbReference type="PANTHER" id="PTHR14269">
    <property type="entry name" value="CDP-DIACYLGLYCEROL--GLYCEROL-3-PHOSPHATE 3-PHOSPHATIDYLTRANSFERASE-RELATED"/>
    <property type="match status" value="1"/>
</dbReference>
<evidence type="ECO:0000256" key="4">
    <source>
        <dbReference type="ARBA" id="ARBA00022679"/>
    </source>
</evidence>
<dbReference type="InterPro" id="IPR000462">
    <property type="entry name" value="CDP-OH_P_trans"/>
</dbReference>
<accession>A0ABY8QPY5</accession>
<evidence type="ECO:0000256" key="11">
    <source>
        <dbReference type="RuleBase" id="RU003750"/>
    </source>
</evidence>
<evidence type="ECO:0000313" key="14">
    <source>
        <dbReference type="Proteomes" id="UP001209083"/>
    </source>
</evidence>
<feature type="transmembrane region" description="Helical" evidence="12">
    <location>
        <begin position="166"/>
        <end position="189"/>
    </location>
</feature>